<keyword evidence="12" id="KW-1185">Reference proteome</keyword>
<dbReference type="SUPFAM" id="SSF52540">
    <property type="entry name" value="P-loop containing nucleoside triphosphate hydrolases"/>
    <property type="match status" value="1"/>
</dbReference>
<evidence type="ECO:0000256" key="3">
    <source>
        <dbReference type="ARBA" id="ARBA00019010"/>
    </source>
</evidence>
<evidence type="ECO:0000256" key="10">
    <source>
        <dbReference type="ARBA" id="ARBA00032441"/>
    </source>
</evidence>
<proteinExistence type="inferred from homology"/>
<dbReference type="GO" id="GO:0002949">
    <property type="term" value="P:tRNA threonylcarbamoyladenosine modification"/>
    <property type="evidence" value="ECO:0007669"/>
    <property type="project" value="InterPro"/>
</dbReference>
<dbReference type="Pfam" id="PF02367">
    <property type="entry name" value="TsaE"/>
    <property type="match status" value="1"/>
</dbReference>
<dbReference type="AlphaFoldDB" id="A0A0U3NR51"/>
<dbReference type="OrthoDB" id="9815896at2"/>
<evidence type="ECO:0000256" key="9">
    <source>
        <dbReference type="ARBA" id="ARBA00022842"/>
    </source>
</evidence>
<dbReference type="EMBL" id="CP013862">
    <property type="protein sequence ID" value="ALX49131.1"/>
    <property type="molecule type" value="Genomic_DNA"/>
</dbReference>
<keyword evidence="9" id="KW-0460">Magnesium</keyword>
<dbReference type="InterPro" id="IPR027417">
    <property type="entry name" value="P-loop_NTPase"/>
</dbReference>
<sequence>MSKYQFKTHSDIETRNVAERLALLLKPGDVVTLEGDLGAGKTTFTKGLANGLGIKRTVNSPTFTMIKEYHGEMPLYHMDVYRLEDSEEDIGFEEYFNGNGICVVEWAHFIERYLPSEYLAVNLSYINETTRLLDFRPMGEHYESVAHKVAGYL</sequence>
<keyword evidence="5" id="KW-0819">tRNA processing</keyword>
<dbReference type="Proteomes" id="UP000050331">
    <property type="component" value="Chromosome"/>
</dbReference>
<dbReference type="KEGG" id="lao:AOX59_11290"/>
<comment type="similarity">
    <text evidence="2">Belongs to the TsaE family.</text>
</comment>
<dbReference type="FunFam" id="3.40.50.300:FF:000777">
    <property type="entry name" value="tRNA (N6-adenosine(37)-N6)-threonylcarbamoyltransferase complex ATPase TsaE"/>
    <property type="match status" value="1"/>
</dbReference>
<dbReference type="PANTHER" id="PTHR33540">
    <property type="entry name" value="TRNA THREONYLCARBAMOYLADENOSINE BIOSYNTHESIS PROTEIN TSAE"/>
    <property type="match status" value="1"/>
</dbReference>
<dbReference type="InterPro" id="IPR003442">
    <property type="entry name" value="T6A_TsaE"/>
</dbReference>
<dbReference type="PANTHER" id="PTHR33540:SF2">
    <property type="entry name" value="TRNA THREONYLCARBAMOYLADENOSINE BIOSYNTHESIS PROTEIN TSAE"/>
    <property type="match status" value="1"/>
</dbReference>
<dbReference type="GO" id="GO:0005737">
    <property type="term" value="C:cytoplasm"/>
    <property type="evidence" value="ECO:0007669"/>
    <property type="project" value="UniProtKB-SubCell"/>
</dbReference>
<reference evidence="11 12" key="1">
    <citation type="submission" date="2016-01" db="EMBL/GenBank/DDBJ databases">
        <title>Complete genome sequence of strain Lentibacillus amyloliquefaciens LAM0015T isolated from saline sediment.</title>
        <authorList>
            <person name="Wang J.-L."/>
            <person name="He M.-X."/>
        </authorList>
    </citation>
    <scope>NUCLEOTIDE SEQUENCE [LARGE SCALE GENOMIC DNA]</scope>
    <source>
        <strain evidence="11 12">LAM0015</strain>
    </source>
</reference>
<evidence type="ECO:0000256" key="4">
    <source>
        <dbReference type="ARBA" id="ARBA00022490"/>
    </source>
</evidence>
<dbReference type="NCBIfam" id="TIGR00150">
    <property type="entry name" value="T6A_YjeE"/>
    <property type="match status" value="1"/>
</dbReference>
<accession>A0A0U3NR51</accession>
<dbReference type="STRING" id="1472767.AOX59_11290"/>
<evidence type="ECO:0000313" key="12">
    <source>
        <dbReference type="Proteomes" id="UP000050331"/>
    </source>
</evidence>
<evidence type="ECO:0000256" key="1">
    <source>
        <dbReference type="ARBA" id="ARBA00004496"/>
    </source>
</evidence>
<keyword evidence="7" id="KW-0547">Nucleotide-binding</keyword>
<evidence type="ECO:0000256" key="2">
    <source>
        <dbReference type="ARBA" id="ARBA00007599"/>
    </source>
</evidence>
<dbReference type="GO" id="GO:0046872">
    <property type="term" value="F:metal ion binding"/>
    <property type="evidence" value="ECO:0007669"/>
    <property type="project" value="UniProtKB-KW"/>
</dbReference>
<evidence type="ECO:0000256" key="5">
    <source>
        <dbReference type="ARBA" id="ARBA00022694"/>
    </source>
</evidence>
<evidence type="ECO:0000313" key="11">
    <source>
        <dbReference type="EMBL" id="ALX49131.1"/>
    </source>
</evidence>
<protein>
    <recommendedName>
        <fullName evidence="3">tRNA threonylcarbamoyladenosine biosynthesis protein TsaE</fullName>
    </recommendedName>
    <alternativeName>
        <fullName evidence="10">t(6)A37 threonylcarbamoyladenosine biosynthesis protein TsaE</fullName>
    </alternativeName>
</protein>
<gene>
    <name evidence="11" type="ORF">AOX59_11290</name>
</gene>
<organism evidence="11 12">
    <name type="scientific">Lentibacillus amyloliquefaciens</name>
    <dbReference type="NCBI Taxonomy" id="1472767"/>
    <lineage>
        <taxon>Bacteria</taxon>
        <taxon>Bacillati</taxon>
        <taxon>Bacillota</taxon>
        <taxon>Bacilli</taxon>
        <taxon>Bacillales</taxon>
        <taxon>Bacillaceae</taxon>
        <taxon>Lentibacillus</taxon>
    </lineage>
</organism>
<dbReference type="Gene3D" id="3.40.50.300">
    <property type="entry name" value="P-loop containing nucleotide triphosphate hydrolases"/>
    <property type="match status" value="1"/>
</dbReference>
<evidence type="ECO:0000256" key="6">
    <source>
        <dbReference type="ARBA" id="ARBA00022723"/>
    </source>
</evidence>
<evidence type="ECO:0000256" key="8">
    <source>
        <dbReference type="ARBA" id="ARBA00022840"/>
    </source>
</evidence>
<evidence type="ECO:0000256" key="7">
    <source>
        <dbReference type="ARBA" id="ARBA00022741"/>
    </source>
</evidence>
<keyword evidence="8" id="KW-0067">ATP-binding</keyword>
<comment type="subcellular location">
    <subcellularLocation>
        <location evidence="1">Cytoplasm</location>
    </subcellularLocation>
</comment>
<dbReference type="GO" id="GO:0005524">
    <property type="term" value="F:ATP binding"/>
    <property type="evidence" value="ECO:0007669"/>
    <property type="project" value="UniProtKB-KW"/>
</dbReference>
<keyword evidence="4" id="KW-0963">Cytoplasm</keyword>
<keyword evidence="6" id="KW-0479">Metal-binding</keyword>
<dbReference type="RefSeq" id="WP_068445624.1">
    <property type="nucleotide sequence ID" value="NZ_CP013862.1"/>
</dbReference>
<name>A0A0U3NR51_9BACI</name>